<keyword evidence="1" id="KW-0472">Membrane</keyword>
<dbReference type="Proteomes" id="UP000516260">
    <property type="component" value="Chromosome 22"/>
</dbReference>
<gene>
    <name evidence="2" type="ORF">fugu_019874</name>
</gene>
<evidence type="ECO:0000256" key="1">
    <source>
        <dbReference type="SAM" id="Phobius"/>
    </source>
</evidence>
<dbReference type="EMBL" id="SWLE01000015">
    <property type="protein sequence ID" value="TNM91494.1"/>
    <property type="molecule type" value="Genomic_DNA"/>
</dbReference>
<feature type="transmembrane region" description="Helical" evidence="1">
    <location>
        <begin position="30"/>
        <end position="52"/>
    </location>
</feature>
<evidence type="ECO:0000313" key="2">
    <source>
        <dbReference type="EMBL" id="TNM91494.1"/>
    </source>
</evidence>
<protein>
    <submittedName>
        <fullName evidence="2">Uncharacterized protein</fullName>
    </submittedName>
</protein>
<comment type="caution">
    <text evidence="2">The sequence shown here is derived from an EMBL/GenBank/DDBJ whole genome shotgun (WGS) entry which is preliminary data.</text>
</comment>
<proteinExistence type="predicted"/>
<keyword evidence="3" id="KW-1185">Reference proteome</keyword>
<keyword evidence="1" id="KW-1133">Transmembrane helix</keyword>
<name>A0A4Z2BGL2_9TELE</name>
<sequence>MEHFQNENLTRGLTEPEVTHWESTAQQTSVNIIVVLGVLTFGLQLCLVLFFMSRCQRLDKRIRDALKQPKAASKHTTLSLVHGNMYKQANYQQCNKDSSSPAVSEVSDQAINSNLFGPSIPWDLIQS</sequence>
<dbReference type="AlphaFoldDB" id="A0A4Z2BGL2"/>
<accession>A0A4Z2BGL2</accession>
<keyword evidence="1" id="KW-0812">Transmembrane</keyword>
<organism evidence="2 3">
    <name type="scientific">Takifugu bimaculatus</name>
    <dbReference type="NCBI Taxonomy" id="433685"/>
    <lineage>
        <taxon>Eukaryota</taxon>
        <taxon>Metazoa</taxon>
        <taxon>Chordata</taxon>
        <taxon>Craniata</taxon>
        <taxon>Vertebrata</taxon>
        <taxon>Euteleostomi</taxon>
        <taxon>Actinopterygii</taxon>
        <taxon>Neopterygii</taxon>
        <taxon>Teleostei</taxon>
        <taxon>Neoteleostei</taxon>
        <taxon>Acanthomorphata</taxon>
        <taxon>Eupercaria</taxon>
        <taxon>Tetraodontiformes</taxon>
        <taxon>Tetradontoidea</taxon>
        <taxon>Tetraodontidae</taxon>
        <taxon>Takifugu</taxon>
    </lineage>
</organism>
<evidence type="ECO:0000313" key="3">
    <source>
        <dbReference type="Proteomes" id="UP000516260"/>
    </source>
</evidence>
<reference evidence="2 3" key="1">
    <citation type="submission" date="2019-04" db="EMBL/GenBank/DDBJ databases">
        <title>The sequence and de novo assembly of Takifugu bimaculatus genome using PacBio and Hi-C technologies.</title>
        <authorList>
            <person name="Xu P."/>
            <person name="Liu B."/>
            <person name="Zhou Z."/>
        </authorList>
    </citation>
    <scope>NUCLEOTIDE SEQUENCE [LARGE SCALE GENOMIC DNA]</scope>
    <source>
        <strain evidence="2">TB-2018</strain>
        <tissue evidence="2">Muscle</tissue>
    </source>
</reference>